<dbReference type="Pfam" id="PF17678">
    <property type="entry name" value="Glyco_hydro_92N"/>
    <property type="match status" value="1"/>
</dbReference>
<feature type="domain" description="Glycosyl hydrolase family 92 N-terminal" evidence="3">
    <location>
        <begin position="202"/>
        <end position="397"/>
    </location>
</feature>
<dbReference type="GO" id="GO:0005829">
    <property type="term" value="C:cytosol"/>
    <property type="evidence" value="ECO:0007669"/>
    <property type="project" value="TreeGrafter"/>
</dbReference>
<dbReference type="Gene3D" id="3.30.2080.10">
    <property type="entry name" value="GH92 mannosidase domain"/>
    <property type="match status" value="1"/>
</dbReference>
<evidence type="ECO:0000259" key="3">
    <source>
        <dbReference type="Pfam" id="PF17678"/>
    </source>
</evidence>
<gene>
    <name evidence="4" type="ORF">GOSPT_114_00680</name>
</gene>
<dbReference type="Gene3D" id="1.20.1610.10">
    <property type="entry name" value="alpha-1,2-mannosidases domains"/>
    <property type="match status" value="1"/>
</dbReference>
<organism evidence="4 5">
    <name type="scientific">Gordonia sputi NBRC 100414</name>
    <dbReference type="NCBI Taxonomy" id="1089453"/>
    <lineage>
        <taxon>Bacteria</taxon>
        <taxon>Bacillati</taxon>
        <taxon>Actinomycetota</taxon>
        <taxon>Actinomycetes</taxon>
        <taxon>Mycobacteriales</taxon>
        <taxon>Gordoniaceae</taxon>
        <taxon>Gordonia</taxon>
    </lineage>
</organism>
<dbReference type="Gene3D" id="2.70.98.10">
    <property type="match status" value="1"/>
</dbReference>
<dbReference type="InterPro" id="IPR005887">
    <property type="entry name" value="GH92_a_mannosidase_put"/>
</dbReference>
<dbReference type="InterPro" id="IPR050883">
    <property type="entry name" value="PNGase"/>
</dbReference>
<proteinExistence type="predicted"/>
<protein>
    <recommendedName>
        <fullName evidence="6">Glycoside hydrolase</fullName>
    </recommendedName>
</protein>
<evidence type="ECO:0000256" key="1">
    <source>
        <dbReference type="SAM" id="MobiDB-lite"/>
    </source>
</evidence>
<dbReference type="Gene3D" id="1.20.1050.60">
    <property type="entry name" value="alpha-1,2-mannosidase"/>
    <property type="match status" value="1"/>
</dbReference>
<evidence type="ECO:0000313" key="5">
    <source>
        <dbReference type="Proteomes" id="UP000005845"/>
    </source>
</evidence>
<evidence type="ECO:0000313" key="4">
    <source>
        <dbReference type="EMBL" id="GAB40724.1"/>
    </source>
</evidence>
<keyword evidence="5" id="KW-1185">Reference proteome</keyword>
<accession>H5U4R6</accession>
<dbReference type="AlphaFoldDB" id="H5U4R6"/>
<dbReference type="InterPro" id="IPR041371">
    <property type="entry name" value="GH92_N"/>
</dbReference>
<dbReference type="NCBIfam" id="TIGR01180">
    <property type="entry name" value="aman2_put"/>
    <property type="match status" value="1"/>
</dbReference>
<dbReference type="PANTHER" id="PTHR12143:SF43">
    <property type="entry name" value="PUTATIVE-RELATED"/>
    <property type="match status" value="1"/>
</dbReference>
<evidence type="ECO:0000259" key="2">
    <source>
        <dbReference type="Pfam" id="PF07971"/>
    </source>
</evidence>
<dbReference type="SUPFAM" id="SSF48208">
    <property type="entry name" value="Six-hairpin glycosidases"/>
    <property type="match status" value="1"/>
</dbReference>
<dbReference type="InterPro" id="IPR008928">
    <property type="entry name" value="6-hairpin_glycosidase_sf"/>
</dbReference>
<dbReference type="GO" id="GO:0006516">
    <property type="term" value="P:glycoprotein catabolic process"/>
    <property type="evidence" value="ECO:0007669"/>
    <property type="project" value="TreeGrafter"/>
</dbReference>
<feature type="domain" description="Glycosyl hydrolase family 92" evidence="2">
    <location>
        <begin position="433"/>
        <end position="945"/>
    </location>
</feature>
<dbReference type="Proteomes" id="UP000005845">
    <property type="component" value="Unassembled WGS sequence"/>
</dbReference>
<comment type="caution">
    <text evidence="4">The sequence shown here is derived from an EMBL/GenBank/DDBJ whole genome shotgun (WGS) entry which is preliminary data.</text>
</comment>
<dbReference type="PANTHER" id="PTHR12143">
    <property type="entry name" value="PEPTIDE N-GLYCANASE PNGASE -RELATED"/>
    <property type="match status" value="1"/>
</dbReference>
<dbReference type="Pfam" id="PF07971">
    <property type="entry name" value="Glyco_hydro_92"/>
    <property type="match status" value="1"/>
</dbReference>
<dbReference type="GO" id="GO:0030246">
    <property type="term" value="F:carbohydrate binding"/>
    <property type="evidence" value="ECO:0007669"/>
    <property type="project" value="InterPro"/>
</dbReference>
<evidence type="ECO:0008006" key="6">
    <source>
        <dbReference type="Google" id="ProtNLM"/>
    </source>
</evidence>
<dbReference type="InterPro" id="IPR014718">
    <property type="entry name" value="GH-type_carb-bd"/>
</dbReference>
<feature type="region of interest" description="Disordered" evidence="1">
    <location>
        <begin position="1"/>
        <end position="31"/>
    </location>
</feature>
<sequence length="1106" mass="120715">MARVRFGARKQNPTTSLRRGPGPSHPVSARPLVGLTSPRPWVYDLTVRPDSEVVAGLDGCDLVGRVVGEDDELTYAIHAVFDPDEHDVRNSYAATAVALDLQFDDGHTLSERAVLDQHGVELDPRSQYLSRTIAVDQWTLERVRLTGCAGLRIVGVALRCAPPPRIIKSHKQRRLRGFVDDVCLRPRSVPPPERIHRVRITRGTHSSDRFSRGNCAPLVAPPHGSVFGLPMTDAGNRRWPYSYHEANDAENRSHLNAFATSHIPSPWMGDRGVLQFFPSTLAHPALDRSDRALEFSHHDESDRPDRYAVPLGGGSAAGGVDAELTAGTWSVWLRVGFPSDVGSLIFDQLDGRGSLVLSDASRGVITGFVDGPGGLVDVPRMYFAARVDVPVTATSHAPGRHERSAVLGSVTLDVAQRRSAVLAVGTSFIGVDQAARNLDYDIWLAGGGFDAIWSRSRAAWDAVLGRLDIRGASDDQLVTAYSSLHRVHLYPTIAHENVGTPDNPRWAYADPFVPPVDDGPTLTARPVVDGKLTVTDGFWDSYRASWPLRTLVWPTETGELVDGFVEHFRRSGWTSRWSAPGPADIMTGTSSDAVFADAALADLPGLDLENAYDACLRNATTPSSNPRVGRKGMSRSLFRGFTDTDTAEGMSWTVDAAINDAAIATFSRLLAQRFPAHPRSEEFRANALWFDARAASYATVFDAETGFFRGRERNGDFRPVRDFDPRRWGVDYTETNAWGTAFTAPHDGAGLATLHGGRAALEKKLDEFCATPETGSADMRGSYPVVIHEMREARDTRMGMLALSNQPAHHIPFMYAHASTPGSFAHAKTQSLVRDATQRLFLGSEIGQGYPGDEDNGEMSAWYLWAVTGLYPLSIGSGEYVITAPTFPWIRWTLDNGATLTVDAPAASTTNRYIESVTIDGQAWNHITVSRELLMRGADITIALGPAPTTWAAGTVPASATPQDTVPQPPRDLTSPRTAPTCARGPADATAVFDDDSSTPPLLLRADHAVGWEFDAPTLVDHYTVTPHSAGELGWLIEILDDADAWIRVDERRVSFRWDRQTRVFALPTPTATSEIRLRTLDDVELAQLEFLRLTSGGATPEVLIS</sequence>
<dbReference type="InterPro" id="IPR012939">
    <property type="entry name" value="Glyco_hydro_92"/>
</dbReference>
<dbReference type="GO" id="GO:0000224">
    <property type="term" value="F:peptide-N4-(N-acetyl-beta-glucosaminyl)asparagine amidase activity"/>
    <property type="evidence" value="ECO:0007669"/>
    <property type="project" value="TreeGrafter"/>
</dbReference>
<reference evidence="4 5" key="1">
    <citation type="submission" date="2012-02" db="EMBL/GenBank/DDBJ databases">
        <title>Whole genome shotgun sequence of Gordonia sputi NBRC 100414.</title>
        <authorList>
            <person name="Yoshida I."/>
            <person name="Hosoyama A."/>
            <person name="Tsuchikane K."/>
            <person name="Katsumata H."/>
            <person name="Yamazaki S."/>
            <person name="Fujita N."/>
        </authorList>
    </citation>
    <scope>NUCLEOTIDE SEQUENCE [LARGE SCALE GENOMIC DNA]</scope>
    <source>
        <strain evidence="4 5">NBRC 100414</strain>
    </source>
</reference>
<name>H5U4R6_9ACTN</name>
<dbReference type="GO" id="GO:0005975">
    <property type="term" value="P:carbohydrate metabolic process"/>
    <property type="evidence" value="ECO:0007669"/>
    <property type="project" value="InterPro"/>
</dbReference>
<dbReference type="EMBL" id="BAFC01000112">
    <property type="protein sequence ID" value="GAB40724.1"/>
    <property type="molecule type" value="Genomic_DNA"/>
</dbReference>
<dbReference type="eggNOG" id="COG3537">
    <property type="taxonomic scope" value="Bacteria"/>
</dbReference>
<feature type="region of interest" description="Disordered" evidence="1">
    <location>
        <begin position="958"/>
        <end position="986"/>
    </location>
</feature>